<keyword evidence="5" id="KW-0560">Oxidoreductase</keyword>
<sequence>MKMRVVKELRIYKEDTPQYFFYKEQHEKQTLDFVNTKQNIKLGREILTMQAALSMLDNFVDPSDPDVSCPNSFHAYQTAERIRKQFPSDYPLQICGLIHDIGKILFSFGEPNWAVVGDTFAVGCAFPESIVYFDTMKGNPDYGKFDSFGIYQPMCGVEMLKLSFGHDEYLYKVLQENQSSHKLSKKYQNIIRFHSFYPWHTGGDYQQFERESDADIKEDVLLFNQFDLYSKQDGDFVLTDEIKQYYDELLQEYFPEPLKW</sequence>
<reference evidence="7" key="1">
    <citation type="journal article" date="2020" name="Nature">
        <title>Giant virus diversity and host interactions through global metagenomics.</title>
        <authorList>
            <person name="Schulz F."/>
            <person name="Roux S."/>
            <person name="Paez-Espino D."/>
            <person name="Jungbluth S."/>
            <person name="Walsh D.A."/>
            <person name="Denef V.J."/>
            <person name="McMahon K.D."/>
            <person name="Konstantinidis K.T."/>
            <person name="Eloe-Fadrosh E.A."/>
            <person name="Kyrpides N.C."/>
            <person name="Woyke T."/>
        </authorList>
    </citation>
    <scope>NUCLEOTIDE SEQUENCE</scope>
    <source>
        <strain evidence="7">GVMAG-M-3300023179-132</strain>
    </source>
</reference>
<evidence type="ECO:0000256" key="5">
    <source>
        <dbReference type="ARBA" id="ARBA00023002"/>
    </source>
</evidence>
<keyword evidence="4" id="KW-0479">Metal-binding</keyword>
<dbReference type="PANTHER" id="PTHR12588">
    <property type="entry name" value="MYOINOSITOL OXYGENASE"/>
    <property type="match status" value="1"/>
</dbReference>
<keyword evidence="6" id="KW-0408">Iron</keyword>
<name>A0A6C0E8R9_9ZZZZ</name>
<evidence type="ECO:0000256" key="1">
    <source>
        <dbReference type="ARBA" id="ARBA00001962"/>
    </source>
</evidence>
<dbReference type="InterPro" id="IPR007828">
    <property type="entry name" value="Inositol_oxygenase"/>
</dbReference>
<comment type="subcellular location">
    <subcellularLocation>
        <location evidence="2">Cytoplasm</location>
    </subcellularLocation>
</comment>
<evidence type="ECO:0000256" key="3">
    <source>
        <dbReference type="ARBA" id="ARBA00022490"/>
    </source>
</evidence>
<accession>A0A6C0E8R9</accession>
<protein>
    <recommendedName>
        <fullName evidence="8">Inositol oxygenase</fullName>
    </recommendedName>
</protein>
<dbReference type="GO" id="GO:0050113">
    <property type="term" value="F:inositol oxygenase activity"/>
    <property type="evidence" value="ECO:0007669"/>
    <property type="project" value="InterPro"/>
</dbReference>
<dbReference type="GO" id="GO:0005737">
    <property type="term" value="C:cytoplasm"/>
    <property type="evidence" value="ECO:0007669"/>
    <property type="project" value="UniProtKB-SubCell"/>
</dbReference>
<dbReference type="PANTHER" id="PTHR12588:SF0">
    <property type="entry name" value="INOSITOL OXYGENASE"/>
    <property type="match status" value="1"/>
</dbReference>
<dbReference type="Pfam" id="PF05153">
    <property type="entry name" value="MIOX"/>
    <property type="match status" value="1"/>
</dbReference>
<evidence type="ECO:0000256" key="4">
    <source>
        <dbReference type="ARBA" id="ARBA00022723"/>
    </source>
</evidence>
<dbReference type="GO" id="GO:0005506">
    <property type="term" value="F:iron ion binding"/>
    <property type="evidence" value="ECO:0007669"/>
    <property type="project" value="InterPro"/>
</dbReference>
<comment type="cofactor">
    <cofactor evidence="1">
        <name>Fe cation</name>
        <dbReference type="ChEBI" id="CHEBI:24875"/>
    </cofactor>
</comment>
<dbReference type="EMBL" id="MN739735">
    <property type="protein sequence ID" value="QHT23815.1"/>
    <property type="molecule type" value="Genomic_DNA"/>
</dbReference>
<proteinExistence type="predicted"/>
<evidence type="ECO:0000256" key="2">
    <source>
        <dbReference type="ARBA" id="ARBA00004496"/>
    </source>
</evidence>
<keyword evidence="3" id="KW-0963">Cytoplasm</keyword>
<dbReference type="SUPFAM" id="SSF109604">
    <property type="entry name" value="HD-domain/PDEase-like"/>
    <property type="match status" value="1"/>
</dbReference>
<evidence type="ECO:0008006" key="8">
    <source>
        <dbReference type="Google" id="ProtNLM"/>
    </source>
</evidence>
<organism evidence="7">
    <name type="scientific">viral metagenome</name>
    <dbReference type="NCBI Taxonomy" id="1070528"/>
    <lineage>
        <taxon>unclassified sequences</taxon>
        <taxon>metagenomes</taxon>
        <taxon>organismal metagenomes</taxon>
    </lineage>
</organism>
<dbReference type="AlphaFoldDB" id="A0A6C0E8R9"/>
<dbReference type="GO" id="GO:0019310">
    <property type="term" value="P:inositol catabolic process"/>
    <property type="evidence" value="ECO:0007669"/>
    <property type="project" value="InterPro"/>
</dbReference>
<evidence type="ECO:0000313" key="7">
    <source>
        <dbReference type="EMBL" id="QHT23815.1"/>
    </source>
</evidence>
<evidence type="ECO:0000256" key="6">
    <source>
        <dbReference type="ARBA" id="ARBA00023004"/>
    </source>
</evidence>